<accession>A0A3B7MZX8</accession>
<evidence type="ECO:0000313" key="2">
    <source>
        <dbReference type="EMBL" id="AXY77295.1"/>
    </source>
</evidence>
<dbReference type="RefSeq" id="WP_119053171.1">
    <property type="nucleotide sequence ID" value="NZ_CP032157.1"/>
</dbReference>
<dbReference type="AlphaFoldDB" id="A0A3B7MZX8"/>
<name>A0A3B7MZX8_9BACT</name>
<gene>
    <name evidence="2" type="ORF">D3H65_26395</name>
</gene>
<sequence length="67" mass="7930">MKEYQGGKKENENILREDPAPYGNAEEQEEARLLRVMNMTDMEKLKSFTQMLRRNALFKKAKVTHKD</sequence>
<feature type="compositionally biased region" description="Basic and acidic residues" evidence="1">
    <location>
        <begin position="1"/>
        <end position="19"/>
    </location>
</feature>
<dbReference type="EMBL" id="CP032157">
    <property type="protein sequence ID" value="AXY77295.1"/>
    <property type="molecule type" value="Genomic_DNA"/>
</dbReference>
<proteinExistence type="predicted"/>
<organism evidence="2 3">
    <name type="scientific">Paraflavitalea soli</name>
    <dbReference type="NCBI Taxonomy" id="2315862"/>
    <lineage>
        <taxon>Bacteria</taxon>
        <taxon>Pseudomonadati</taxon>
        <taxon>Bacteroidota</taxon>
        <taxon>Chitinophagia</taxon>
        <taxon>Chitinophagales</taxon>
        <taxon>Chitinophagaceae</taxon>
        <taxon>Paraflavitalea</taxon>
    </lineage>
</organism>
<dbReference type="KEGG" id="pseg:D3H65_26395"/>
<evidence type="ECO:0000313" key="3">
    <source>
        <dbReference type="Proteomes" id="UP000263900"/>
    </source>
</evidence>
<protein>
    <submittedName>
        <fullName evidence="2">Uncharacterized protein</fullName>
    </submittedName>
</protein>
<dbReference type="Proteomes" id="UP000263900">
    <property type="component" value="Chromosome"/>
</dbReference>
<feature type="region of interest" description="Disordered" evidence="1">
    <location>
        <begin position="1"/>
        <end position="27"/>
    </location>
</feature>
<evidence type="ECO:0000256" key="1">
    <source>
        <dbReference type="SAM" id="MobiDB-lite"/>
    </source>
</evidence>
<dbReference type="OrthoDB" id="681064at2"/>
<reference evidence="2 3" key="1">
    <citation type="submission" date="2018-09" db="EMBL/GenBank/DDBJ databases">
        <title>Genome sequencing of strain 6GH32-13.</title>
        <authorList>
            <person name="Weon H.-Y."/>
            <person name="Heo J."/>
            <person name="Kwon S.-W."/>
        </authorList>
    </citation>
    <scope>NUCLEOTIDE SEQUENCE [LARGE SCALE GENOMIC DNA]</scope>
    <source>
        <strain evidence="2 3">5GH32-13</strain>
    </source>
</reference>
<keyword evidence="3" id="KW-1185">Reference proteome</keyword>